<dbReference type="Pfam" id="PF00076">
    <property type="entry name" value="RRM_1"/>
    <property type="match status" value="1"/>
</dbReference>
<feature type="domain" description="RRM" evidence="3">
    <location>
        <begin position="1"/>
        <end position="62"/>
    </location>
</feature>
<accession>A0A6B2LHY2</accession>
<dbReference type="Gene3D" id="3.30.70.330">
    <property type="match status" value="1"/>
</dbReference>
<reference evidence="4" key="1">
    <citation type="journal article" date="2020" name="J. Eukaryot. Microbiol.">
        <title>De novo Sequencing, Assembly and Annotation of the Transcriptome for the Free-Living Testate Amoeba Arcella intermedia.</title>
        <authorList>
            <person name="Ribeiro G.M."/>
            <person name="Porfirio-Sousa A.L."/>
            <person name="Maurer-Alcala X.X."/>
            <person name="Katz L.A."/>
            <person name="Lahr D.J.G."/>
        </authorList>
    </citation>
    <scope>NUCLEOTIDE SEQUENCE</scope>
</reference>
<dbReference type="InterPro" id="IPR012677">
    <property type="entry name" value="Nucleotide-bd_a/b_plait_sf"/>
</dbReference>
<evidence type="ECO:0000256" key="1">
    <source>
        <dbReference type="ARBA" id="ARBA00022884"/>
    </source>
</evidence>
<evidence type="ECO:0000256" key="2">
    <source>
        <dbReference type="PROSITE-ProRule" id="PRU00176"/>
    </source>
</evidence>
<dbReference type="GO" id="GO:0003723">
    <property type="term" value="F:RNA binding"/>
    <property type="evidence" value="ECO:0007669"/>
    <property type="project" value="UniProtKB-UniRule"/>
</dbReference>
<dbReference type="EMBL" id="GIBP01007704">
    <property type="protein sequence ID" value="NDV36673.1"/>
    <property type="molecule type" value="Transcribed_RNA"/>
</dbReference>
<organism evidence="4">
    <name type="scientific">Arcella intermedia</name>
    <dbReference type="NCBI Taxonomy" id="1963864"/>
    <lineage>
        <taxon>Eukaryota</taxon>
        <taxon>Amoebozoa</taxon>
        <taxon>Tubulinea</taxon>
        <taxon>Elardia</taxon>
        <taxon>Arcellinida</taxon>
        <taxon>Sphaerothecina</taxon>
        <taxon>Arcellidae</taxon>
        <taxon>Arcella</taxon>
    </lineage>
</organism>
<keyword evidence="1 2" id="KW-0694">RNA-binding</keyword>
<dbReference type="InterPro" id="IPR035979">
    <property type="entry name" value="RBD_domain_sf"/>
</dbReference>
<proteinExistence type="predicted"/>
<dbReference type="SUPFAM" id="SSF54928">
    <property type="entry name" value="RNA-binding domain, RBD"/>
    <property type="match status" value="1"/>
</dbReference>
<dbReference type="InterPro" id="IPR000504">
    <property type="entry name" value="RRM_dom"/>
</dbReference>
<dbReference type="AlphaFoldDB" id="A0A6B2LHY2"/>
<protein>
    <recommendedName>
        <fullName evidence="3">RRM domain-containing protein</fullName>
    </recommendedName>
</protein>
<dbReference type="PANTHER" id="PTHR11176">
    <property type="entry name" value="BOULE-RELATED"/>
    <property type="match status" value="1"/>
</dbReference>
<evidence type="ECO:0000313" key="4">
    <source>
        <dbReference type="EMBL" id="NDV36673.1"/>
    </source>
</evidence>
<evidence type="ECO:0000259" key="3">
    <source>
        <dbReference type="PROSITE" id="PS50102"/>
    </source>
</evidence>
<sequence>MASYLTQYGNIIECKVVMDANTGRSKGYGFVVYSTPQEAQTATAEGYVTVDGKRCNCNLASVGAKKDGSAPVAPTKKRSYADQVVGTEAYAYADPYAEYSYNSYDKRQRTETMMHPGYSMPTGVAGIDLAQQNLQVHISSSLTAMYADIQTIKYEMTMMTQNLASLKSSITAMKVGVDALCARNGIAPPAAPPAFHQ</sequence>
<name>A0A6B2LHY2_9EUKA</name>
<dbReference type="PROSITE" id="PS50102">
    <property type="entry name" value="RRM"/>
    <property type="match status" value="1"/>
</dbReference>